<dbReference type="EMBL" id="JBBUTG010000002">
    <property type="protein sequence ID" value="MEK8029931.1"/>
    <property type="molecule type" value="Genomic_DNA"/>
</dbReference>
<dbReference type="RefSeq" id="WP_341424289.1">
    <property type="nucleotide sequence ID" value="NZ_JBBUTG010000002.1"/>
</dbReference>
<comment type="caution">
    <text evidence="4">The sequence shown here is derived from an EMBL/GenBank/DDBJ whole genome shotgun (WGS) entry which is preliminary data.</text>
</comment>
<reference evidence="4 5" key="1">
    <citation type="submission" date="2024-04" db="EMBL/GenBank/DDBJ databases">
        <title>Novel species of the genus Ideonella isolated from streams.</title>
        <authorList>
            <person name="Lu H."/>
        </authorList>
    </citation>
    <scope>NUCLEOTIDE SEQUENCE [LARGE SCALE GENOMIC DNA]</scope>
    <source>
        <strain evidence="4 5">DXS29W</strain>
    </source>
</reference>
<keyword evidence="2" id="KW-0812">Transmembrane</keyword>
<dbReference type="NCBIfam" id="NF038402">
    <property type="entry name" value="TroA_like"/>
    <property type="match status" value="1"/>
</dbReference>
<dbReference type="PANTHER" id="PTHR30535:SF34">
    <property type="entry name" value="MOLYBDATE-BINDING PROTEIN MOLA"/>
    <property type="match status" value="1"/>
</dbReference>
<feature type="transmembrane region" description="Helical" evidence="2">
    <location>
        <begin position="12"/>
        <end position="36"/>
    </location>
</feature>
<dbReference type="InterPro" id="IPR050902">
    <property type="entry name" value="ABC_Transporter_SBP"/>
</dbReference>
<keyword evidence="2" id="KW-0472">Membrane</keyword>
<keyword evidence="1" id="KW-0732">Signal</keyword>
<dbReference type="Pfam" id="PF01497">
    <property type="entry name" value="Peripla_BP_2"/>
    <property type="match status" value="1"/>
</dbReference>
<evidence type="ECO:0000313" key="4">
    <source>
        <dbReference type="EMBL" id="MEK8029931.1"/>
    </source>
</evidence>
<dbReference type="PROSITE" id="PS50983">
    <property type="entry name" value="FE_B12_PBP"/>
    <property type="match status" value="1"/>
</dbReference>
<dbReference type="InterPro" id="IPR002491">
    <property type="entry name" value="ABC_transptr_periplasmic_BD"/>
</dbReference>
<dbReference type="PANTHER" id="PTHR30535">
    <property type="entry name" value="VITAMIN B12-BINDING PROTEIN"/>
    <property type="match status" value="1"/>
</dbReference>
<keyword evidence="5" id="KW-1185">Reference proteome</keyword>
<dbReference type="Gene3D" id="3.40.50.1980">
    <property type="entry name" value="Nitrogenase molybdenum iron protein domain"/>
    <property type="match status" value="2"/>
</dbReference>
<name>A0ABU9BJC4_9BURK</name>
<proteinExistence type="predicted"/>
<accession>A0ABU9BJC4</accession>
<keyword evidence="4" id="KW-0675">Receptor</keyword>
<keyword evidence="2" id="KW-1133">Transmembrane helix</keyword>
<evidence type="ECO:0000259" key="3">
    <source>
        <dbReference type="PROSITE" id="PS50983"/>
    </source>
</evidence>
<dbReference type="PROSITE" id="PS51257">
    <property type="entry name" value="PROKAR_LIPOPROTEIN"/>
    <property type="match status" value="1"/>
</dbReference>
<evidence type="ECO:0000256" key="2">
    <source>
        <dbReference type="SAM" id="Phobius"/>
    </source>
</evidence>
<evidence type="ECO:0000313" key="5">
    <source>
        <dbReference type="Proteomes" id="UP001371218"/>
    </source>
</evidence>
<evidence type="ECO:0000256" key="1">
    <source>
        <dbReference type="ARBA" id="ARBA00022729"/>
    </source>
</evidence>
<feature type="domain" description="Fe/B12 periplasmic-binding" evidence="3">
    <location>
        <begin position="64"/>
        <end position="316"/>
    </location>
</feature>
<sequence length="318" mass="33990">MNPPRWDRRGFFSHVATGFIAWLVGCLLACLMVSWWPSTAAAATSIVLRDDAGAEHRLAAPPQRIITLLPSLTEAVSALGGTARLVGVDRYSNWPESIQHLPRLGGLEDAQVERIVALKPDVVLAAKSARVTERLQALGLRVVLLESQTHADVRRTLGLVAQLLGTPAAGERAWAEIEAQFARAASRVPPAARGRKVYFEVATDPYAAGASSFIGETLVRLGLGNVVPAEMGPFPRLNPEFVVRAQPDIVMTSKTSLDTMAERPGWAAMTAFQSTPPRACGFATARYELLIRPGPRMGEAALALADCVAGLSWPGGSP</sequence>
<organism evidence="4 5">
    <name type="scientific">Ideonella lacteola</name>
    <dbReference type="NCBI Taxonomy" id="2984193"/>
    <lineage>
        <taxon>Bacteria</taxon>
        <taxon>Pseudomonadati</taxon>
        <taxon>Pseudomonadota</taxon>
        <taxon>Betaproteobacteria</taxon>
        <taxon>Burkholderiales</taxon>
        <taxon>Sphaerotilaceae</taxon>
        <taxon>Ideonella</taxon>
    </lineage>
</organism>
<gene>
    <name evidence="4" type="ORF">AACH06_03775</name>
</gene>
<dbReference type="InterPro" id="IPR054828">
    <property type="entry name" value="Vit_B12_bind_prot"/>
</dbReference>
<dbReference type="SUPFAM" id="SSF53807">
    <property type="entry name" value="Helical backbone' metal receptor"/>
    <property type="match status" value="1"/>
</dbReference>
<dbReference type="Proteomes" id="UP001371218">
    <property type="component" value="Unassembled WGS sequence"/>
</dbReference>
<protein>
    <submittedName>
        <fullName evidence="4">Helical backbone metal receptor</fullName>
    </submittedName>
</protein>